<proteinExistence type="predicted"/>
<dbReference type="EMBL" id="CP044455">
    <property type="protein sequence ID" value="QIC70264.1"/>
    <property type="molecule type" value="Genomic_DNA"/>
</dbReference>
<sequence length="472" mass="55083">MIKWIIGTFVSIFILVSTAIIFYWRDIQHDPDTADMLAFFVFLPLAITLLLTSPFIIYSAVQRYKKRQEEQKQQQEQAALAQQQIPEEKVEPVRTVALNLYSGYSQHAFGENEQIVEELKNFTSPELDHQLLNAYGLPILSYRIKDLDDEIELDDDADEYSVDSQRSLRMRRLVQQQLVQHSDVLMQIAEHLKQSALFYDSELAYQYRMHPGWIDPNHQEDDSLEPEPVQPVMRLNRINIHVVLAEDLLHLWNEMDSQQMIMEFIQDFQVIPEQIHIEHHYWGSKNAYQDWFELLEQTAAQTEEVSLIVLVDSEIDQDVIDEKTWLTDHYLPAEFVSSCIVASTAVQINQLEPFKMLQLVLNEKNIAHYLQQHQMTELAQFDQEQPFVLMPDDPTQIKVVKQIEQSFAESQIETHHFLYTKQSIGHTQNLSKVFSFMLGMHLPEGIISMIYSTEHPATHVLFMPVSHETSQG</sequence>
<dbReference type="Proteomes" id="UP000503440">
    <property type="component" value="Chromosome"/>
</dbReference>
<name>A0A6C0Y229_9GAMM</name>
<organism evidence="1 2">
    <name type="scientific">Acinetobacter indicus</name>
    <dbReference type="NCBI Taxonomy" id="756892"/>
    <lineage>
        <taxon>Bacteria</taxon>
        <taxon>Pseudomonadati</taxon>
        <taxon>Pseudomonadota</taxon>
        <taxon>Gammaproteobacteria</taxon>
        <taxon>Moraxellales</taxon>
        <taxon>Moraxellaceae</taxon>
        <taxon>Acinetobacter</taxon>
    </lineage>
</organism>
<gene>
    <name evidence="1" type="ORF">FSC09_07495</name>
</gene>
<reference evidence="1 2" key="1">
    <citation type="submission" date="2019-09" db="EMBL/GenBank/DDBJ databases">
        <title>Non-baumannii Acinetobacter spp. carrying blaNDM-1 isolated in China.</title>
        <authorList>
            <person name="Cui C."/>
            <person name="Chen C."/>
            <person name="Sun J."/>
            <person name="Liu Y."/>
        </authorList>
    </citation>
    <scope>NUCLEOTIDE SEQUENCE [LARGE SCALE GENOMIC DNA]</scope>
    <source>
        <strain evidence="1 2">B18</strain>
    </source>
</reference>
<dbReference type="AlphaFoldDB" id="A0A6C0Y229"/>
<dbReference type="RefSeq" id="WP_127799563.1">
    <property type="nucleotide sequence ID" value="NZ_CP044445.1"/>
</dbReference>
<evidence type="ECO:0000313" key="1">
    <source>
        <dbReference type="EMBL" id="QIC70264.1"/>
    </source>
</evidence>
<accession>A0A6C0Y229</accession>
<evidence type="ECO:0000313" key="2">
    <source>
        <dbReference type="Proteomes" id="UP000503440"/>
    </source>
</evidence>
<protein>
    <submittedName>
        <fullName evidence="1">Uncharacterized protein</fullName>
    </submittedName>
</protein>